<evidence type="ECO:0000256" key="8">
    <source>
        <dbReference type="ARBA" id="ARBA00023295"/>
    </source>
</evidence>
<dbReference type="Gene3D" id="3.20.20.80">
    <property type="entry name" value="Glycosidases"/>
    <property type="match status" value="1"/>
</dbReference>
<sequence>RGHTVVWYVEKPDYFQRLLSDHAALRAAYAAYITAVVGRYKGRIVAWDVVNEQVTDAGGDLRDSLWSQGLGQLEHMRLAYELAHAADPRAVLSLNDYN</sequence>
<feature type="domain" description="GH10" evidence="10">
    <location>
        <begin position="1"/>
        <end position="98"/>
    </location>
</feature>
<keyword evidence="9" id="KW-0624">Polysaccharide degradation</keyword>
<keyword evidence="5" id="KW-0732">Signal</keyword>
<dbReference type="PANTHER" id="PTHR31490">
    <property type="entry name" value="GLYCOSYL HYDROLASE"/>
    <property type="match status" value="1"/>
</dbReference>
<protein>
    <recommendedName>
        <fullName evidence="3">endo-1,4-beta-xylanase</fullName>
        <ecNumber evidence="3">3.2.1.8</ecNumber>
    </recommendedName>
</protein>
<evidence type="ECO:0000256" key="3">
    <source>
        <dbReference type="ARBA" id="ARBA00012590"/>
    </source>
</evidence>
<dbReference type="EMBL" id="AF427377">
    <property type="protein sequence ID" value="AAP87475.1"/>
    <property type="molecule type" value="Genomic_DNA"/>
</dbReference>
<dbReference type="InterPro" id="IPR017853">
    <property type="entry name" value="GH"/>
</dbReference>
<dbReference type="GO" id="GO:0031176">
    <property type="term" value="F:endo-1,4-beta-xylanase activity"/>
    <property type="evidence" value="ECO:0007669"/>
    <property type="project" value="UniProtKB-EC"/>
</dbReference>
<evidence type="ECO:0000313" key="11">
    <source>
        <dbReference type="EMBL" id="AAP87475.1"/>
    </source>
</evidence>
<name>Q7TM44_9ZZZZ</name>
<dbReference type="AlphaFoldDB" id="Q7TM44"/>
<dbReference type="PANTHER" id="PTHR31490:SF88">
    <property type="entry name" value="BETA-XYLANASE"/>
    <property type="match status" value="1"/>
</dbReference>
<dbReference type="InterPro" id="IPR044846">
    <property type="entry name" value="GH10"/>
</dbReference>
<evidence type="ECO:0000256" key="7">
    <source>
        <dbReference type="ARBA" id="ARBA00023277"/>
    </source>
</evidence>
<reference evidence="11" key="1">
    <citation type="submission" date="2001-10" db="EMBL/GenBank/DDBJ databases">
        <title>Retrieval of novel DNA sequences encoding xylanase-like genes from British Columbia forest soils.</title>
        <authorList>
            <person name="Chitteranjan S."/>
            <person name="Radomski C.C."/>
            <person name="Chow M.L."/>
            <person name="Davies J."/>
            <person name="Axelrood P.E."/>
        </authorList>
    </citation>
    <scope>NUCLEOTIDE SEQUENCE</scope>
</reference>
<evidence type="ECO:0000256" key="9">
    <source>
        <dbReference type="ARBA" id="ARBA00023326"/>
    </source>
</evidence>
<evidence type="ECO:0000256" key="5">
    <source>
        <dbReference type="ARBA" id="ARBA00022729"/>
    </source>
</evidence>
<dbReference type="GO" id="GO:0045493">
    <property type="term" value="P:xylan catabolic process"/>
    <property type="evidence" value="ECO:0007669"/>
    <property type="project" value="UniProtKB-KW"/>
</dbReference>
<evidence type="ECO:0000256" key="2">
    <source>
        <dbReference type="ARBA" id="ARBA00007495"/>
    </source>
</evidence>
<organism evidence="11">
    <name type="scientific">uncultured organism</name>
    <dbReference type="NCBI Taxonomy" id="155900"/>
    <lineage>
        <taxon>unclassified sequences</taxon>
        <taxon>environmental samples</taxon>
    </lineage>
</organism>
<evidence type="ECO:0000256" key="6">
    <source>
        <dbReference type="ARBA" id="ARBA00022801"/>
    </source>
</evidence>
<evidence type="ECO:0000256" key="1">
    <source>
        <dbReference type="ARBA" id="ARBA00000681"/>
    </source>
</evidence>
<keyword evidence="4 11" id="KW-0858">Xylan degradation</keyword>
<comment type="catalytic activity">
    <reaction evidence="1">
        <text>Endohydrolysis of (1-&gt;4)-beta-D-xylosidic linkages in xylans.</text>
        <dbReference type="EC" id="3.2.1.8"/>
    </reaction>
</comment>
<keyword evidence="7" id="KW-0119">Carbohydrate metabolism</keyword>
<feature type="non-terminal residue" evidence="11">
    <location>
        <position position="1"/>
    </location>
</feature>
<comment type="similarity">
    <text evidence="2">Belongs to the glycosyl hydrolase 10 (cellulase F) family.</text>
</comment>
<dbReference type="Pfam" id="PF00331">
    <property type="entry name" value="Glyco_hydro_10"/>
    <property type="match status" value="1"/>
</dbReference>
<evidence type="ECO:0000259" key="10">
    <source>
        <dbReference type="PROSITE" id="PS51760"/>
    </source>
</evidence>
<evidence type="ECO:0000256" key="4">
    <source>
        <dbReference type="ARBA" id="ARBA00022651"/>
    </source>
</evidence>
<proteinExistence type="inferred from homology"/>
<dbReference type="SUPFAM" id="SSF51445">
    <property type="entry name" value="(Trans)glycosidases"/>
    <property type="match status" value="1"/>
</dbReference>
<dbReference type="EC" id="3.2.1.8" evidence="3"/>
<keyword evidence="8" id="KW-0326">Glycosidase</keyword>
<accession>Q7TM44</accession>
<dbReference type="InterPro" id="IPR001000">
    <property type="entry name" value="GH10_dom"/>
</dbReference>
<feature type="non-terminal residue" evidence="11">
    <location>
        <position position="98"/>
    </location>
</feature>
<dbReference type="PROSITE" id="PS51760">
    <property type="entry name" value="GH10_2"/>
    <property type="match status" value="1"/>
</dbReference>
<keyword evidence="6" id="KW-0378">Hydrolase</keyword>